<gene>
    <name evidence="2" type="ORF">KUDE01_028099</name>
</gene>
<name>A0AAD9BNL9_DISEL</name>
<feature type="compositionally biased region" description="Basic and acidic residues" evidence="1">
    <location>
        <begin position="63"/>
        <end position="73"/>
    </location>
</feature>
<sequence length="73" mass="7554">MSKDNRNDGRRRGAGQHRLGPRNSQGGDGRERSGSNSSGSSHGGGKSKNTSISALKEATCSGEQKRVAAAGRE</sequence>
<accession>A0AAD9BNL9</accession>
<dbReference type="AlphaFoldDB" id="A0AAD9BNL9"/>
<dbReference type="EMBL" id="JASDAP010000018">
    <property type="protein sequence ID" value="KAK1887310.1"/>
    <property type="molecule type" value="Genomic_DNA"/>
</dbReference>
<evidence type="ECO:0000313" key="3">
    <source>
        <dbReference type="Proteomes" id="UP001228049"/>
    </source>
</evidence>
<proteinExistence type="predicted"/>
<comment type="caution">
    <text evidence="2">The sequence shown here is derived from an EMBL/GenBank/DDBJ whole genome shotgun (WGS) entry which is preliminary data.</text>
</comment>
<protein>
    <submittedName>
        <fullName evidence="2">Pentafunctional AROM polypeptide</fullName>
    </submittedName>
</protein>
<keyword evidence="3" id="KW-1185">Reference proteome</keyword>
<evidence type="ECO:0000256" key="1">
    <source>
        <dbReference type="SAM" id="MobiDB-lite"/>
    </source>
</evidence>
<feature type="region of interest" description="Disordered" evidence="1">
    <location>
        <begin position="1"/>
        <end position="73"/>
    </location>
</feature>
<dbReference type="Proteomes" id="UP001228049">
    <property type="component" value="Unassembled WGS sequence"/>
</dbReference>
<organism evidence="2 3">
    <name type="scientific">Dissostichus eleginoides</name>
    <name type="common">Patagonian toothfish</name>
    <name type="synonym">Dissostichus amissus</name>
    <dbReference type="NCBI Taxonomy" id="100907"/>
    <lineage>
        <taxon>Eukaryota</taxon>
        <taxon>Metazoa</taxon>
        <taxon>Chordata</taxon>
        <taxon>Craniata</taxon>
        <taxon>Vertebrata</taxon>
        <taxon>Euteleostomi</taxon>
        <taxon>Actinopterygii</taxon>
        <taxon>Neopterygii</taxon>
        <taxon>Teleostei</taxon>
        <taxon>Neoteleostei</taxon>
        <taxon>Acanthomorphata</taxon>
        <taxon>Eupercaria</taxon>
        <taxon>Perciformes</taxon>
        <taxon>Notothenioidei</taxon>
        <taxon>Nototheniidae</taxon>
        <taxon>Dissostichus</taxon>
    </lineage>
</organism>
<feature type="compositionally biased region" description="Basic and acidic residues" evidence="1">
    <location>
        <begin position="1"/>
        <end position="11"/>
    </location>
</feature>
<evidence type="ECO:0000313" key="2">
    <source>
        <dbReference type="EMBL" id="KAK1887310.1"/>
    </source>
</evidence>
<reference evidence="2" key="1">
    <citation type="submission" date="2023-04" db="EMBL/GenBank/DDBJ databases">
        <title>Chromosome-level genome of Chaenocephalus aceratus.</title>
        <authorList>
            <person name="Park H."/>
        </authorList>
    </citation>
    <scope>NUCLEOTIDE SEQUENCE</scope>
    <source>
        <strain evidence="2">DE</strain>
        <tissue evidence="2">Muscle</tissue>
    </source>
</reference>